<dbReference type="PANTHER" id="PTHR19879:SF9">
    <property type="entry name" value="TRANSCRIPTION INITIATION FACTOR TFIID SUBUNIT 5"/>
    <property type="match status" value="1"/>
</dbReference>
<dbReference type="PANTHER" id="PTHR19879">
    <property type="entry name" value="TRANSCRIPTION INITIATION FACTOR TFIID"/>
    <property type="match status" value="1"/>
</dbReference>
<proteinExistence type="predicted"/>
<evidence type="ECO:0000313" key="4">
    <source>
        <dbReference type="EMBL" id="MQT03071.1"/>
    </source>
</evidence>
<gene>
    <name evidence="4" type="ORF">FF041_23660</name>
</gene>
<comment type="caution">
    <text evidence="4">The sequence shown here is derived from an EMBL/GenBank/DDBJ whole genome shotgun (WGS) entry which is preliminary data.</text>
</comment>
<dbReference type="InterPro" id="IPR019775">
    <property type="entry name" value="WD40_repeat_CS"/>
</dbReference>
<dbReference type="SMART" id="SM00320">
    <property type="entry name" value="WD40"/>
    <property type="match status" value="8"/>
</dbReference>
<dbReference type="PROSITE" id="PS50294">
    <property type="entry name" value="WD_REPEATS_REGION"/>
    <property type="match status" value="1"/>
</dbReference>
<dbReference type="InterPro" id="IPR020472">
    <property type="entry name" value="WD40_PAC1"/>
</dbReference>
<keyword evidence="1 3" id="KW-0853">WD repeat</keyword>
<dbReference type="PROSITE" id="PS50082">
    <property type="entry name" value="WD_REPEATS_2"/>
    <property type="match status" value="2"/>
</dbReference>
<dbReference type="EMBL" id="VCLA01000162">
    <property type="protein sequence ID" value="MQT03071.1"/>
    <property type="molecule type" value="Genomic_DNA"/>
</dbReference>
<dbReference type="AlphaFoldDB" id="A0A646KM99"/>
<feature type="repeat" description="WD" evidence="3">
    <location>
        <begin position="21"/>
        <end position="55"/>
    </location>
</feature>
<dbReference type="InterPro" id="IPR015943">
    <property type="entry name" value="WD40/YVTN_repeat-like_dom_sf"/>
</dbReference>
<keyword evidence="2" id="KW-0677">Repeat</keyword>
<accession>A0A646KM99</accession>
<sequence>MGIWSTSSGERLHELRGCLDVTVAAFNADGTELAVGNREGVVEVWDVGTRTQVHRFHHGSLCSSLGFSPDGLRLTSASMDRTVRIWDLAASSPQPQKISVGVAAVSADGSRVATVSREGFSVWDAASGVQVHRFARGDGAAGQELQFAPPFYGDQADLLSAAFTATGIRFAAATDREMVGVWDAAGALLVQLTCAGPLEKLQLSPLGDLLATVDRQGTVSVWDTTSGMQMHQLPHHRAHRLVFSPDGSRLATHDHSGGTCVWDTASGAQVALLARRSARSWALAFSPDNSQLAINDGGLGFRVVDIATEGIVHRFRGTRVRAAAFSSDGKYLAGAGNNTISVWDFTTGERLTSMRADSDLESVIWQPDGRALFAGGRGVLGYEFMA</sequence>
<dbReference type="SUPFAM" id="SSF63829">
    <property type="entry name" value="Calcium-dependent phosphotriesterase"/>
    <property type="match status" value="1"/>
</dbReference>
<evidence type="ECO:0000256" key="1">
    <source>
        <dbReference type="ARBA" id="ARBA00022574"/>
    </source>
</evidence>
<dbReference type="SUPFAM" id="SSF50978">
    <property type="entry name" value="WD40 repeat-like"/>
    <property type="match status" value="1"/>
</dbReference>
<keyword evidence="5" id="KW-1185">Reference proteome</keyword>
<dbReference type="InterPro" id="IPR001680">
    <property type="entry name" value="WD40_rpt"/>
</dbReference>
<dbReference type="InterPro" id="IPR036322">
    <property type="entry name" value="WD40_repeat_dom_sf"/>
</dbReference>
<evidence type="ECO:0000256" key="3">
    <source>
        <dbReference type="PROSITE-ProRule" id="PRU00221"/>
    </source>
</evidence>
<dbReference type="PROSITE" id="PS00678">
    <property type="entry name" value="WD_REPEATS_1"/>
    <property type="match status" value="1"/>
</dbReference>
<reference evidence="4 5" key="1">
    <citation type="submission" date="2019-05" db="EMBL/GenBank/DDBJ databases">
        <title>Comparative genomics and metabolomics analyses of clavulanic acid producing Streptomyces species provides insight into specialized metabolism and evolution of beta-lactam biosynthetic gene clusters.</title>
        <authorList>
            <person name="Moore M.A."/>
            <person name="Cruz-Morales P."/>
            <person name="Barona Gomez F."/>
            <person name="Kapil T."/>
        </authorList>
    </citation>
    <scope>NUCLEOTIDE SEQUENCE [LARGE SCALE GENOMIC DNA]</scope>
    <source>
        <strain evidence="4 5">NRRL 5741</strain>
    </source>
</reference>
<name>A0A646KM99_STRJU</name>
<organism evidence="4 5">
    <name type="scientific">Streptomyces jumonjinensis</name>
    <dbReference type="NCBI Taxonomy" id="1945"/>
    <lineage>
        <taxon>Bacteria</taxon>
        <taxon>Bacillati</taxon>
        <taxon>Actinomycetota</taxon>
        <taxon>Actinomycetes</taxon>
        <taxon>Kitasatosporales</taxon>
        <taxon>Streptomycetaceae</taxon>
        <taxon>Streptomyces</taxon>
    </lineage>
</organism>
<dbReference type="PRINTS" id="PR00320">
    <property type="entry name" value="GPROTEINBRPT"/>
</dbReference>
<dbReference type="Proteomes" id="UP000419138">
    <property type="component" value="Unassembled WGS sequence"/>
</dbReference>
<dbReference type="OrthoDB" id="414967at2"/>
<evidence type="ECO:0008006" key="6">
    <source>
        <dbReference type="Google" id="ProtNLM"/>
    </source>
</evidence>
<evidence type="ECO:0000256" key="2">
    <source>
        <dbReference type="ARBA" id="ARBA00022737"/>
    </source>
</evidence>
<dbReference type="Pfam" id="PF00400">
    <property type="entry name" value="WD40"/>
    <property type="match status" value="3"/>
</dbReference>
<evidence type="ECO:0000313" key="5">
    <source>
        <dbReference type="Proteomes" id="UP000419138"/>
    </source>
</evidence>
<dbReference type="Gene3D" id="2.130.10.10">
    <property type="entry name" value="YVTN repeat-like/Quinoprotein amine dehydrogenase"/>
    <property type="match status" value="3"/>
</dbReference>
<feature type="repeat" description="WD" evidence="3">
    <location>
        <begin position="55"/>
        <end position="96"/>
    </location>
</feature>
<protein>
    <recommendedName>
        <fullName evidence="6">WD40 repeat domain-containing protein</fullName>
    </recommendedName>
</protein>